<dbReference type="RefSeq" id="WP_043984412.1">
    <property type="nucleotide sequence ID" value="NZ_JXST01000003.1"/>
</dbReference>
<dbReference type="SUPFAM" id="SSF52096">
    <property type="entry name" value="ClpP/crotonase"/>
    <property type="match status" value="1"/>
</dbReference>
<dbReference type="PANTHER" id="PTHR11941">
    <property type="entry name" value="ENOYL-COA HYDRATASE-RELATED"/>
    <property type="match status" value="1"/>
</dbReference>
<organism evidence="4 5">
    <name type="scientific">Mycolicibacterium llatzerense</name>
    <dbReference type="NCBI Taxonomy" id="280871"/>
    <lineage>
        <taxon>Bacteria</taxon>
        <taxon>Bacillati</taxon>
        <taxon>Actinomycetota</taxon>
        <taxon>Actinomycetes</taxon>
        <taxon>Mycobacteriales</taxon>
        <taxon>Mycobacteriaceae</taxon>
        <taxon>Mycolicibacterium</taxon>
    </lineage>
</organism>
<dbReference type="Proteomes" id="UP000032221">
    <property type="component" value="Unassembled WGS sequence"/>
</dbReference>
<dbReference type="AlphaFoldDB" id="A0A0D1K0A8"/>
<gene>
    <name evidence="4" type="ORF">TL10_02620</name>
</gene>
<dbReference type="GO" id="GO:0016829">
    <property type="term" value="F:lyase activity"/>
    <property type="evidence" value="ECO:0007669"/>
    <property type="project" value="UniProtKB-KW"/>
</dbReference>
<dbReference type="PANTHER" id="PTHR11941:SF169">
    <property type="entry name" value="(7AS)-7A-METHYL-1,5-DIOXO-2,3,5,6,7,7A-HEXAHYDRO-1H-INDENE-CARBOXYL-COA HYDROLASE"/>
    <property type="match status" value="1"/>
</dbReference>
<evidence type="ECO:0000313" key="5">
    <source>
        <dbReference type="Proteomes" id="UP000032221"/>
    </source>
</evidence>
<comment type="similarity">
    <text evidence="1">Belongs to the enoyl-CoA hydratase/isomerase family.</text>
</comment>
<dbReference type="InterPro" id="IPR001753">
    <property type="entry name" value="Enoyl-CoA_hydra/iso"/>
</dbReference>
<sequence length="236" mass="24345">MSTVTYSVTDAVATITLDDGKVNVLSPTMQQNINAALDQAEQAAATGDVKAIVLAGNNRVLSAGFDLAIFGSGDAAAGLAMLRGGIELNARLLRFPVPVVIAATGHAIAGGSFLLESGDHRVGSPTMRCQANEVAIGMTVPQACVEILRMRLTKAAFQRAVGLAATFTGEEARAAGWVDEIVEPENVLSRAQEVAAGFAATLHTKHHLASKLKARAESLAAIQAGIDGLAAEFAAR</sequence>
<keyword evidence="2" id="KW-0443">Lipid metabolism</keyword>
<comment type="caution">
    <text evidence="4">The sequence shown here is derived from an EMBL/GenBank/DDBJ whole genome shotgun (WGS) entry which is preliminary data.</text>
</comment>
<dbReference type="Pfam" id="PF00378">
    <property type="entry name" value="ECH_1"/>
    <property type="match status" value="1"/>
</dbReference>
<dbReference type="GO" id="GO:0006635">
    <property type="term" value="P:fatty acid beta-oxidation"/>
    <property type="evidence" value="ECO:0007669"/>
    <property type="project" value="TreeGrafter"/>
</dbReference>
<keyword evidence="3" id="KW-0456">Lyase</keyword>
<protein>
    <submittedName>
        <fullName evidence="4">Enoyl-CoA hydratase</fullName>
    </submittedName>
</protein>
<dbReference type="PATRIC" id="fig|280871.6.peg.532"/>
<dbReference type="STRING" id="280871.TL10_02620"/>
<proteinExistence type="inferred from homology"/>
<dbReference type="Gene3D" id="3.90.226.10">
    <property type="entry name" value="2-enoyl-CoA Hydratase, Chain A, domain 1"/>
    <property type="match status" value="1"/>
</dbReference>
<dbReference type="InterPro" id="IPR029045">
    <property type="entry name" value="ClpP/crotonase-like_dom_sf"/>
</dbReference>
<keyword evidence="5" id="KW-1185">Reference proteome</keyword>
<dbReference type="NCBIfam" id="NF004858">
    <property type="entry name" value="PRK06213.1"/>
    <property type="match status" value="1"/>
</dbReference>
<dbReference type="CDD" id="cd06558">
    <property type="entry name" value="crotonase-like"/>
    <property type="match status" value="1"/>
</dbReference>
<evidence type="ECO:0000256" key="3">
    <source>
        <dbReference type="ARBA" id="ARBA00023239"/>
    </source>
</evidence>
<dbReference type="OrthoDB" id="8640486at2"/>
<evidence type="ECO:0000256" key="2">
    <source>
        <dbReference type="ARBA" id="ARBA00023098"/>
    </source>
</evidence>
<accession>A0A0D1K0A8</accession>
<reference evidence="4 5" key="1">
    <citation type="submission" date="2015-01" db="EMBL/GenBank/DDBJ databases">
        <title>Genome sequence of Mycobacterium llatzerense and Mycobacterium immunogenum recovered from brain abscess.</title>
        <authorList>
            <person name="Greninger A.L."/>
            <person name="Langelier C."/>
            <person name="Cunningham G."/>
            <person name="Chiu C.Y."/>
            <person name="Miller S."/>
        </authorList>
    </citation>
    <scope>NUCLEOTIDE SEQUENCE [LARGE SCALE GENOMIC DNA]</scope>
    <source>
        <strain evidence="4 5">CLUC14</strain>
    </source>
</reference>
<name>A0A0D1K0A8_9MYCO</name>
<evidence type="ECO:0000313" key="4">
    <source>
        <dbReference type="EMBL" id="KIU18354.1"/>
    </source>
</evidence>
<dbReference type="EMBL" id="JXST01000003">
    <property type="protein sequence ID" value="KIU18354.1"/>
    <property type="molecule type" value="Genomic_DNA"/>
</dbReference>
<evidence type="ECO:0000256" key="1">
    <source>
        <dbReference type="ARBA" id="ARBA00005254"/>
    </source>
</evidence>